<keyword evidence="8 10" id="KW-0063">Aspartyl esterase</keyword>
<dbReference type="OMA" id="YSECNIT"/>
<evidence type="ECO:0000256" key="2">
    <source>
        <dbReference type="ARBA" id="ARBA00005184"/>
    </source>
</evidence>
<reference evidence="13" key="1">
    <citation type="submission" date="2021-08" db="EMBL/GenBank/DDBJ databases">
        <title>WGS assembly of Ceratopteris richardii.</title>
        <authorList>
            <person name="Marchant D.B."/>
            <person name="Chen G."/>
            <person name="Jenkins J."/>
            <person name="Shu S."/>
            <person name="Leebens-Mack J."/>
            <person name="Grimwood J."/>
            <person name="Schmutz J."/>
            <person name="Soltis P."/>
            <person name="Soltis D."/>
            <person name="Chen Z.-H."/>
        </authorList>
    </citation>
    <scope>NUCLEOTIDE SEQUENCE</scope>
    <source>
        <strain evidence="13">Whitten #5841</strain>
        <tissue evidence="13">Leaf</tissue>
    </source>
</reference>
<comment type="pathway">
    <text evidence="2 10">Glycan metabolism; pectin degradation; 2-dehydro-3-deoxy-D-gluconate from pectin: step 1/5.</text>
</comment>
<dbReference type="GO" id="GO:0045490">
    <property type="term" value="P:pectin catabolic process"/>
    <property type="evidence" value="ECO:0007669"/>
    <property type="project" value="UniProtKB-UniRule"/>
</dbReference>
<dbReference type="AlphaFoldDB" id="A0A8T2R1Y8"/>
<evidence type="ECO:0000313" key="14">
    <source>
        <dbReference type="EMBL" id="KAH7289729.1"/>
    </source>
</evidence>
<evidence type="ECO:0000256" key="8">
    <source>
        <dbReference type="ARBA" id="ARBA00023085"/>
    </source>
</evidence>
<evidence type="ECO:0000256" key="9">
    <source>
        <dbReference type="PROSITE-ProRule" id="PRU10040"/>
    </source>
</evidence>
<dbReference type="GO" id="GO:0004857">
    <property type="term" value="F:enzyme inhibitor activity"/>
    <property type="evidence" value="ECO:0007669"/>
    <property type="project" value="InterPro"/>
</dbReference>
<dbReference type="PANTHER" id="PTHR31707">
    <property type="entry name" value="PECTINESTERASE"/>
    <property type="match status" value="1"/>
</dbReference>
<dbReference type="InterPro" id="IPR006501">
    <property type="entry name" value="Pectinesterase_inhib_dom"/>
</dbReference>
<evidence type="ECO:0000256" key="5">
    <source>
        <dbReference type="ARBA" id="ARBA00013229"/>
    </source>
</evidence>
<evidence type="ECO:0000256" key="1">
    <source>
        <dbReference type="ARBA" id="ARBA00004191"/>
    </source>
</evidence>
<dbReference type="Proteomes" id="UP000825935">
    <property type="component" value="Chromosome 30"/>
</dbReference>
<name>A0A8T2R1Y8_CERRI</name>
<keyword evidence="6" id="KW-0964">Secreted</keyword>
<dbReference type="EC" id="3.1.1.11" evidence="5 10"/>
<accession>A0A8T2R1Y8</accession>
<dbReference type="SUPFAM" id="SSF51126">
    <property type="entry name" value="Pectin lyase-like"/>
    <property type="match status" value="1"/>
</dbReference>
<evidence type="ECO:0000256" key="4">
    <source>
        <dbReference type="ARBA" id="ARBA00007786"/>
    </source>
</evidence>
<dbReference type="EMBL" id="CM035435">
    <property type="protein sequence ID" value="KAH7289729.1"/>
    <property type="molecule type" value="Genomic_DNA"/>
</dbReference>
<dbReference type="InterPro" id="IPR012334">
    <property type="entry name" value="Pectin_lyas_fold"/>
</dbReference>
<evidence type="ECO:0000259" key="12">
    <source>
        <dbReference type="SMART" id="SM00856"/>
    </source>
</evidence>
<gene>
    <name evidence="13" type="ORF">KP509_30G016500</name>
    <name evidence="14" type="ORF">KP509_30G016600</name>
</gene>
<keyword evidence="15" id="KW-1185">Reference proteome</keyword>
<dbReference type="InterPro" id="IPR011050">
    <property type="entry name" value="Pectin_lyase_fold/virulence"/>
</dbReference>
<comment type="similarity">
    <text evidence="3">In the N-terminal section; belongs to the PMEI family.</text>
</comment>
<dbReference type="FunFam" id="2.160.20.10:FF:000029">
    <property type="entry name" value="Pectinesterase 4"/>
    <property type="match status" value="1"/>
</dbReference>
<feature type="transmembrane region" description="Helical" evidence="11">
    <location>
        <begin position="25"/>
        <end position="48"/>
    </location>
</feature>
<dbReference type="InterPro" id="IPR035513">
    <property type="entry name" value="Invertase/methylesterase_inhib"/>
</dbReference>
<protein>
    <recommendedName>
        <fullName evidence="5 10">Pectinesterase</fullName>
        <ecNumber evidence="5 10">3.1.1.11</ecNumber>
    </recommendedName>
</protein>
<feature type="active site" evidence="9">
    <location>
        <position position="427"/>
    </location>
</feature>
<dbReference type="SUPFAM" id="SSF101148">
    <property type="entry name" value="Plant invertase/pectin methylesterase inhibitor"/>
    <property type="match status" value="1"/>
</dbReference>
<dbReference type="Gene3D" id="2.160.20.10">
    <property type="entry name" value="Single-stranded right-handed beta-helix, Pectin lyase-like"/>
    <property type="match status" value="1"/>
</dbReference>
<dbReference type="PROSITE" id="PS00503">
    <property type="entry name" value="PECTINESTERASE_2"/>
    <property type="match status" value="1"/>
</dbReference>
<evidence type="ECO:0000256" key="3">
    <source>
        <dbReference type="ARBA" id="ARBA00006027"/>
    </source>
</evidence>
<dbReference type="GO" id="GO:0042545">
    <property type="term" value="P:cell wall modification"/>
    <property type="evidence" value="ECO:0007669"/>
    <property type="project" value="UniProtKB-UniRule"/>
</dbReference>
<comment type="caution">
    <text evidence="13">The sequence shown here is derived from an EMBL/GenBank/DDBJ whole genome shotgun (WGS) entry which is preliminary data.</text>
</comment>
<comment type="subcellular location">
    <subcellularLocation>
        <location evidence="1">Secreted</location>
        <location evidence="1">Cell wall</location>
    </subcellularLocation>
</comment>
<organism evidence="13 15">
    <name type="scientific">Ceratopteris richardii</name>
    <name type="common">Triangle waterfern</name>
    <dbReference type="NCBI Taxonomy" id="49495"/>
    <lineage>
        <taxon>Eukaryota</taxon>
        <taxon>Viridiplantae</taxon>
        <taxon>Streptophyta</taxon>
        <taxon>Embryophyta</taxon>
        <taxon>Tracheophyta</taxon>
        <taxon>Polypodiopsida</taxon>
        <taxon>Polypodiidae</taxon>
        <taxon>Polypodiales</taxon>
        <taxon>Pteridineae</taxon>
        <taxon>Pteridaceae</taxon>
        <taxon>Parkerioideae</taxon>
        <taxon>Ceratopteris</taxon>
    </lineage>
</organism>
<dbReference type="GO" id="GO:0030599">
    <property type="term" value="F:pectinesterase activity"/>
    <property type="evidence" value="ECO:0007669"/>
    <property type="project" value="UniProtKB-UniRule"/>
</dbReference>
<evidence type="ECO:0000256" key="11">
    <source>
        <dbReference type="SAM" id="Phobius"/>
    </source>
</evidence>
<evidence type="ECO:0000313" key="15">
    <source>
        <dbReference type="Proteomes" id="UP000825935"/>
    </source>
</evidence>
<keyword evidence="11" id="KW-0812">Transmembrane</keyword>
<sequence>MLKYGKVDPHQQVQYESKRKARRRLCIIAGSSLLLTLVIVCVAVGVVVSRNKHSNNGSDDSPTISAGNSAIQAACNNTAYPDICQETFKGFPESLTDNPLQLVTLGVKIALSMVTEAYNKSVELSRQSILDPQERMALEDCSDLYLSSMEYLNSSVMALSSLDFVSLKKNLQGIVIFLSTASSEHAACYDNFYNITGYSENTALLKQEYVEKVIINAIGLVNMLSKMGSDVTSWTSLLPKIHLRRLLSIDNNDGDAYVTQLIARMERQLLDSGNSSSPNVVVAKDGSGDYTSIKKAIESIPESYSGRYVIYIKTGTYEEGPLNISAHDITLLGDGCNSTIITGSANVAIKNYTTYRSATVGIRKPGFLARKITFRNTAGAAGHQAVALRIAGSAVLENCCFEGYQDTLYALSNVQLYKNCQILGTVDYIFGNALAFFQNCQLIARQPLLGQFNTYTAQARKEDEITGFFFQNCSLTPSQELKSSSYLVSTYLGRPWKATSTTAFLESYMDSHINPEGWASWNQSRPFETTCEYGEYKNTGPGSNITGRVTWKCVNPSLSETQASRRTISEFGVADNFSAIASDITFNVNL</sequence>
<dbReference type="Pfam" id="PF04043">
    <property type="entry name" value="PMEI"/>
    <property type="match status" value="1"/>
</dbReference>
<keyword evidence="7 10" id="KW-0378">Hydrolase</keyword>
<keyword evidence="6" id="KW-0134">Cell wall</keyword>
<dbReference type="Gene3D" id="1.20.140.40">
    <property type="entry name" value="Invertase/pectin methylesterase inhibitor family protein"/>
    <property type="match status" value="1"/>
</dbReference>
<dbReference type="CDD" id="cd15798">
    <property type="entry name" value="PMEI-like_3"/>
    <property type="match status" value="1"/>
</dbReference>
<dbReference type="EMBL" id="CM035435">
    <property type="protein sequence ID" value="KAH7289728.1"/>
    <property type="molecule type" value="Genomic_DNA"/>
</dbReference>
<keyword evidence="11" id="KW-1133">Transmembrane helix</keyword>
<dbReference type="OrthoDB" id="2019149at2759"/>
<keyword evidence="11" id="KW-0472">Membrane</keyword>
<comment type="similarity">
    <text evidence="4">In the C-terminal section; belongs to the pectinesterase family.</text>
</comment>
<comment type="catalytic activity">
    <reaction evidence="10">
        <text>[(1-&gt;4)-alpha-D-galacturonosyl methyl ester](n) + n H2O = [(1-&gt;4)-alpha-D-galacturonosyl](n) + n methanol + n H(+)</text>
        <dbReference type="Rhea" id="RHEA:22380"/>
        <dbReference type="Rhea" id="RHEA-COMP:14570"/>
        <dbReference type="Rhea" id="RHEA-COMP:14573"/>
        <dbReference type="ChEBI" id="CHEBI:15377"/>
        <dbReference type="ChEBI" id="CHEBI:15378"/>
        <dbReference type="ChEBI" id="CHEBI:17790"/>
        <dbReference type="ChEBI" id="CHEBI:140522"/>
        <dbReference type="ChEBI" id="CHEBI:140523"/>
        <dbReference type="EC" id="3.1.1.11"/>
    </reaction>
</comment>
<evidence type="ECO:0000256" key="10">
    <source>
        <dbReference type="RuleBase" id="RU000589"/>
    </source>
</evidence>
<evidence type="ECO:0000256" key="6">
    <source>
        <dbReference type="ARBA" id="ARBA00022512"/>
    </source>
</evidence>
<dbReference type="NCBIfam" id="TIGR01614">
    <property type="entry name" value="PME_inhib"/>
    <property type="match status" value="1"/>
</dbReference>
<dbReference type="InterPro" id="IPR000070">
    <property type="entry name" value="Pectinesterase_cat"/>
</dbReference>
<proteinExistence type="inferred from homology"/>
<dbReference type="InterPro" id="IPR033131">
    <property type="entry name" value="Pectinesterase_Asp_AS"/>
</dbReference>
<feature type="domain" description="Pectinesterase inhibitor" evidence="12">
    <location>
        <begin position="66"/>
        <end position="220"/>
    </location>
</feature>
<evidence type="ECO:0000313" key="13">
    <source>
        <dbReference type="EMBL" id="KAH7289728.1"/>
    </source>
</evidence>
<dbReference type="SMART" id="SM00856">
    <property type="entry name" value="PMEI"/>
    <property type="match status" value="1"/>
</dbReference>
<dbReference type="Pfam" id="PF01095">
    <property type="entry name" value="Pectinesterase"/>
    <property type="match status" value="1"/>
</dbReference>
<evidence type="ECO:0000256" key="7">
    <source>
        <dbReference type="ARBA" id="ARBA00022801"/>
    </source>
</evidence>